<reference evidence="7" key="2">
    <citation type="submission" date="2020-09" db="EMBL/GenBank/DDBJ databases">
        <authorList>
            <person name="Sun Q."/>
            <person name="Zhou Y."/>
        </authorList>
    </citation>
    <scope>NUCLEOTIDE SEQUENCE</scope>
    <source>
        <strain evidence="7">CGMCC 1.15388</strain>
    </source>
</reference>
<dbReference type="EMBL" id="BMIS01000001">
    <property type="protein sequence ID" value="GGE60504.1"/>
    <property type="molecule type" value="Genomic_DNA"/>
</dbReference>
<evidence type="ECO:0000313" key="7">
    <source>
        <dbReference type="EMBL" id="GGE60504.1"/>
    </source>
</evidence>
<dbReference type="AlphaFoldDB" id="A0A917ELL5"/>
<dbReference type="Gene3D" id="3.40.50.300">
    <property type="entry name" value="P-loop containing nucleotide triphosphate hydrolases"/>
    <property type="match status" value="1"/>
</dbReference>
<feature type="domain" description="ABC transporter" evidence="6">
    <location>
        <begin position="11"/>
        <end position="241"/>
    </location>
</feature>
<dbReference type="GO" id="GO:0005524">
    <property type="term" value="F:ATP binding"/>
    <property type="evidence" value="ECO:0007669"/>
    <property type="project" value="UniProtKB-KW"/>
</dbReference>
<reference evidence="7" key="1">
    <citation type="journal article" date="2014" name="Int. J. Syst. Evol. Microbiol.">
        <title>Complete genome sequence of Corynebacterium casei LMG S-19264T (=DSM 44701T), isolated from a smear-ripened cheese.</title>
        <authorList>
            <consortium name="US DOE Joint Genome Institute (JGI-PGF)"/>
            <person name="Walter F."/>
            <person name="Albersmeier A."/>
            <person name="Kalinowski J."/>
            <person name="Ruckert C."/>
        </authorList>
    </citation>
    <scope>NUCLEOTIDE SEQUENCE</scope>
    <source>
        <strain evidence="7">CGMCC 1.15388</strain>
    </source>
</reference>
<dbReference type="FunFam" id="3.40.50.300:FF:000425">
    <property type="entry name" value="Probable ABC transporter, ATP-binding subunit"/>
    <property type="match status" value="1"/>
</dbReference>
<dbReference type="InterPro" id="IPR017871">
    <property type="entry name" value="ABC_transporter-like_CS"/>
</dbReference>
<dbReference type="SUPFAM" id="SSF50331">
    <property type="entry name" value="MOP-like"/>
    <property type="match status" value="1"/>
</dbReference>
<dbReference type="Proteomes" id="UP000633136">
    <property type="component" value="Unassembled WGS sequence"/>
</dbReference>
<dbReference type="InterPro" id="IPR008995">
    <property type="entry name" value="Mo/tungstate-bd_C_term_dom"/>
</dbReference>
<dbReference type="GO" id="GO:0015418">
    <property type="term" value="F:ABC-type quaternary ammonium compound transporting activity"/>
    <property type="evidence" value="ECO:0007669"/>
    <property type="project" value="UniProtKB-EC"/>
</dbReference>
<dbReference type="InterPro" id="IPR050093">
    <property type="entry name" value="ABC_SmlMolc_Importer"/>
</dbReference>
<dbReference type="InterPro" id="IPR027417">
    <property type="entry name" value="P-loop_NTPase"/>
</dbReference>
<evidence type="ECO:0000256" key="3">
    <source>
        <dbReference type="ARBA" id="ARBA00022840"/>
    </source>
</evidence>
<dbReference type="SUPFAM" id="SSF52540">
    <property type="entry name" value="P-loop containing nucleoside triphosphate hydrolases"/>
    <property type="match status" value="1"/>
</dbReference>
<proteinExistence type="predicted"/>
<comment type="caution">
    <text evidence="7">The sequence shown here is derived from an EMBL/GenBank/DDBJ whole genome shotgun (WGS) entry which is preliminary data.</text>
</comment>
<evidence type="ECO:0000256" key="2">
    <source>
        <dbReference type="ARBA" id="ARBA00022741"/>
    </source>
</evidence>
<evidence type="ECO:0000256" key="1">
    <source>
        <dbReference type="ARBA" id="ARBA00022448"/>
    </source>
</evidence>
<dbReference type="InterPro" id="IPR003593">
    <property type="entry name" value="AAA+_ATPase"/>
</dbReference>
<accession>A0A917ELL5</accession>
<dbReference type="PROSITE" id="PS50893">
    <property type="entry name" value="ABC_TRANSPORTER_2"/>
    <property type="match status" value="1"/>
</dbReference>
<evidence type="ECO:0000259" key="6">
    <source>
        <dbReference type="PROSITE" id="PS50893"/>
    </source>
</evidence>
<keyword evidence="1" id="KW-0813">Transport</keyword>
<keyword evidence="2" id="KW-0547">Nucleotide-binding</keyword>
<evidence type="ECO:0000256" key="4">
    <source>
        <dbReference type="ARBA" id="ARBA00066388"/>
    </source>
</evidence>
<dbReference type="GO" id="GO:0016887">
    <property type="term" value="F:ATP hydrolysis activity"/>
    <property type="evidence" value="ECO:0007669"/>
    <property type="project" value="InterPro"/>
</dbReference>
<dbReference type="PROSITE" id="PS00211">
    <property type="entry name" value="ABC_TRANSPORTER_1"/>
    <property type="match status" value="1"/>
</dbReference>
<keyword evidence="3" id="KW-0067">ATP-binding</keyword>
<dbReference type="InterPro" id="IPR003439">
    <property type="entry name" value="ABC_transporter-like_ATP-bd"/>
</dbReference>
<keyword evidence="8" id="KW-1185">Reference proteome</keyword>
<dbReference type="PANTHER" id="PTHR42781:SF4">
    <property type="entry name" value="SPERMIDINE_PUTRESCINE IMPORT ATP-BINDING PROTEIN POTA"/>
    <property type="match status" value="1"/>
</dbReference>
<dbReference type="RefSeq" id="WP_188682396.1">
    <property type="nucleotide sequence ID" value="NZ_BMIS01000001.1"/>
</dbReference>
<evidence type="ECO:0000256" key="5">
    <source>
        <dbReference type="SAM" id="MobiDB-lite"/>
    </source>
</evidence>
<organism evidence="7 8">
    <name type="scientific">Nesterenkonia cremea</name>
    <dbReference type="NCBI Taxonomy" id="1882340"/>
    <lineage>
        <taxon>Bacteria</taxon>
        <taxon>Bacillati</taxon>
        <taxon>Actinomycetota</taxon>
        <taxon>Actinomycetes</taxon>
        <taxon>Micrococcales</taxon>
        <taxon>Micrococcaceae</taxon>
        <taxon>Nesterenkonia</taxon>
    </lineage>
</organism>
<gene>
    <name evidence="7" type="ORF">GCM10011401_04220</name>
</gene>
<dbReference type="Pfam" id="PF00005">
    <property type="entry name" value="ABC_tran"/>
    <property type="match status" value="1"/>
</dbReference>
<protein>
    <recommendedName>
        <fullName evidence="4">ABC-type quaternary amine transporter</fullName>
        <ecNumber evidence="4">7.6.2.9</ecNumber>
    </recommendedName>
</protein>
<feature type="region of interest" description="Disordered" evidence="5">
    <location>
        <begin position="362"/>
        <end position="382"/>
    </location>
</feature>
<feature type="compositionally biased region" description="Low complexity" evidence="5">
    <location>
        <begin position="370"/>
        <end position="382"/>
    </location>
</feature>
<name>A0A917ELL5_9MICC</name>
<dbReference type="SMART" id="SM00382">
    <property type="entry name" value="AAA"/>
    <property type="match status" value="1"/>
</dbReference>
<dbReference type="PANTHER" id="PTHR42781">
    <property type="entry name" value="SPERMIDINE/PUTRESCINE IMPORT ATP-BINDING PROTEIN POTA"/>
    <property type="match status" value="1"/>
</dbReference>
<evidence type="ECO:0000313" key="8">
    <source>
        <dbReference type="Proteomes" id="UP000633136"/>
    </source>
</evidence>
<dbReference type="EC" id="7.6.2.9" evidence="4"/>
<sequence length="382" mass="40783">MNATTPASNEVTLEGVSKAFGPTTVLQDLDLTIGAGELVTVLGPSGCGKTTALRILAGFEKPTDGRVLVGGRELTQVPPNRRGIGMVFQAYSLFPNMTVQDNVEYGLRVRKVDREKRRRTAQDMLEMCGLGEFALRFPAQLSGGQQQRVALARALATQPEVVLLDEPLSALDAIVRVQIREEIRRLQQQLGITTMFVTHDQEEALAIADRVAVLRGGVIEQIDVPRAVYQNPATEFVARFVGSVTELGAAADYQGGRLPVRAPGGDLDTLFIRPEDLTLVPEPDGDCTVVSQIYTGERTTIRASSQERDAEGNPLELITSVSAAEAADLTPGTRVSPYVMSSPALRVTAAERHVAEREAALEAGEGGLRAAGAASVQAGAAR</sequence>